<dbReference type="SUPFAM" id="SSF52540">
    <property type="entry name" value="P-loop containing nucleoside triphosphate hydrolases"/>
    <property type="match status" value="1"/>
</dbReference>
<dbReference type="EMBL" id="BMAO01034153">
    <property type="protein sequence ID" value="GFQ94378.1"/>
    <property type="molecule type" value="Genomic_DNA"/>
</dbReference>
<dbReference type="InterPro" id="IPR027417">
    <property type="entry name" value="P-loop_NTPase"/>
</dbReference>
<feature type="transmembrane region" description="Helical" evidence="1">
    <location>
        <begin position="275"/>
        <end position="296"/>
    </location>
</feature>
<dbReference type="PANTHER" id="PTHR43566">
    <property type="entry name" value="CONSERVED PROTEIN"/>
    <property type="match status" value="1"/>
</dbReference>
<evidence type="ECO:0000313" key="4">
    <source>
        <dbReference type="Proteomes" id="UP000887116"/>
    </source>
</evidence>
<proteinExistence type="predicted"/>
<organism evidence="3 4">
    <name type="scientific">Trichonephila clavata</name>
    <name type="common">Joro spider</name>
    <name type="synonym">Nephila clavata</name>
    <dbReference type="NCBI Taxonomy" id="2740835"/>
    <lineage>
        <taxon>Eukaryota</taxon>
        <taxon>Metazoa</taxon>
        <taxon>Ecdysozoa</taxon>
        <taxon>Arthropoda</taxon>
        <taxon>Chelicerata</taxon>
        <taxon>Arachnida</taxon>
        <taxon>Araneae</taxon>
        <taxon>Araneomorphae</taxon>
        <taxon>Entelegynae</taxon>
        <taxon>Araneoidea</taxon>
        <taxon>Nephilidae</taxon>
        <taxon>Trichonephila</taxon>
    </lineage>
</organism>
<evidence type="ECO:0000259" key="2">
    <source>
        <dbReference type="Pfam" id="PF13173"/>
    </source>
</evidence>
<dbReference type="InterPro" id="IPR041682">
    <property type="entry name" value="AAA_14"/>
</dbReference>
<keyword evidence="4" id="KW-1185">Reference proteome</keyword>
<gene>
    <name evidence="3" type="primary">ASM33_05540</name>
    <name evidence="3" type="ORF">TNCT_436701</name>
</gene>
<evidence type="ECO:0000256" key="1">
    <source>
        <dbReference type="SAM" id="Phobius"/>
    </source>
</evidence>
<accession>A0A8X6H1J5</accession>
<dbReference type="Proteomes" id="UP000887116">
    <property type="component" value="Unassembled WGS sequence"/>
</dbReference>
<comment type="caution">
    <text evidence="3">The sequence shown here is derived from an EMBL/GenBank/DDBJ whole genome shotgun (WGS) entry which is preliminary data.</text>
</comment>
<evidence type="ECO:0000313" key="3">
    <source>
        <dbReference type="EMBL" id="GFQ94378.1"/>
    </source>
</evidence>
<feature type="transmembrane region" description="Helical" evidence="1">
    <location>
        <begin position="232"/>
        <end position="254"/>
    </location>
</feature>
<dbReference type="Pfam" id="PF13173">
    <property type="entry name" value="AAA_14"/>
    <property type="match status" value="1"/>
</dbReference>
<feature type="transmembrane region" description="Helical" evidence="1">
    <location>
        <begin position="302"/>
        <end position="324"/>
    </location>
</feature>
<keyword evidence="1" id="KW-0472">Membrane</keyword>
<reference evidence="3" key="1">
    <citation type="submission" date="2020-07" db="EMBL/GenBank/DDBJ databases">
        <title>Multicomponent nature underlies the extraordinary mechanical properties of spider dragline silk.</title>
        <authorList>
            <person name="Kono N."/>
            <person name="Nakamura H."/>
            <person name="Mori M."/>
            <person name="Yoshida Y."/>
            <person name="Ohtoshi R."/>
            <person name="Malay A.D."/>
            <person name="Moran D.A.P."/>
            <person name="Tomita M."/>
            <person name="Numata K."/>
            <person name="Arakawa K."/>
        </authorList>
    </citation>
    <scope>NUCLEOTIDE SEQUENCE</scope>
</reference>
<protein>
    <submittedName>
        <fullName evidence="3">AAA family ATPase</fullName>
    </submittedName>
</protein>
<sequence>MYLRAITPVLERFSKLYPALGITGPRQSGKTTIAKTLFKHLPYVSLENIDTRFQAQNDPRAFLANYRQGAIFDEVQHVPELLSYLQEIVDESPVKGRYVLTGSQNFALSHHVSQSLSGRIGMTTLLPLSLSELGMPINVNSAIFKGGYPGLHSLNMHPLDFYPSYIQTYIERDVRQLKNIENIANLPQIVCRSKEFLANFFNYVFPDTNTDTGLISGRYEILEDLGTLLESLVYIALEVLMITRLGWTPGKLLLGHYMKKYANSEISTDEFMSKINYIVLGSKLLINYPLAAFSVYLLTTNFIANGLTVGGAILGSLLLLAVLIEMLAPVFSKSCEIYAEKHTKDLLEEDPRDRVQKETDLLGWYDLRKLLMPIIMPLVRKCFAEVASEFAERNFDEVKTDMSDVNTEGLSNPQAIEFAQQTV</sequence>
<keyword evidence="1" id="KW-1133">Transmembrane helix</keyword>
<feature type="domain" description="AAA" evidence="2">
    <location>
        <begin position="18"/>
        <end position="133"/>
    </location>
</feature>
<dbReference type="AlphaFoldDB" id="A0A8X6H1J5"/>
<dbReference type="OrthoDB" id="8339998at2759"/>
<dbReference type="PANTHER" id="PTHR43566:SF2">
    <property type="entry name" value="DUF4143 DOMAIN-CONTAINING PROTEIN"/>
    <property type="match status" value="1"/>
</dbReference>
<keyword evidence="1" id="KW-0812">Transmembrane</keyword>
<name>A0A8X6H1J5_TRICU</name>